<dbReference type="Proteomes" id="UP000887116">
    <property type="component" value="Unassembled WGS sequence"/>
</dbReference>
<organism evidence="2 3">
    <name type="scientific">Trichonephila clavata</name>
    <name type="common">Joro spider</name>
    <name type="synonym">Nephila clavata</name>
    <dbReference type="NCBI Taxonomy" id="2740835"/>
    <lineage>
        <taxon>Eukaryota</taxon>
        <taxon>Metazoa</taxon>
        <taxon>Ecdysozoa</taxon>
        <taxon>Arthropoda</taxon>
        <taxon>Chelicerata</taxon>
        <taxon>Arachnida</taxon>
        <taxon>Araneae</taxon>
        <taxon>Araneomorphae</taxon>
        <taxon>Entelegynae</taxon>
        <taxon>Araneoidea</taxon>
        <taxon>Nephilidae</taxon>
        <taxon>Trichonephila</taxon>
    </lineage>
</organism>
<feature type="signal peptide" evidence="1">
    <location>
        <begin position="1"/>
        <end position="15"/>
    </location>
</feature>
<dbReference type="EMBL" id="BMAO01027047">
    <property type="protein sequence ID" value="GFR14189.1"/>
    <property type="molecule type" value="Genomic_DNA"/>
</dbReference>
<keyword evidence="1" id="KW-0732">Signal</keyword>
<proteinExistence type="predicted"/>
<accession>A0A8X6H0J0</accession>
<reference evidence="2" key="1">
    <citation type="submission" date="2020-07" db="EMBL/GenBank/DDBJ databases">
        <title>Multicomponent nature underlies the extraordinary mechanical properties of spider dragline silk.</title>
        <authorList>
            <person name="Kono N."/>
            <person name="Nakamura H."/>
            <person name="Mori M."/>
            <person name="Yoshida Y."/>
            <person name="Ohtoshi R."/>
            <person name="Malay A.D."/>
            <person name="Moran D.A.P."/>
            <person name="Tomita M."/>
            <person name="Numata K."/>
            <person name="Arakawa K."/>
        </authorList>
    </citation>
    <scope>NUCLEOTIDE SEQUENCE</scope>
</reference>
<dbReference type="AlphaFoldDB" id="A0A8X6H0J0"/>
<keyword evidence="3" id="KW-1185">Reference proteome</keyword>
<evidence type="ECO:0000313" key="3">
    <source>
        <dbReference type="Proteomes" id="UP000887116"/>
    </source>
</evidence>
<name>A0A8X6H0J0_TRICU</name>
<evidence type="ECO:0000256" key="1">
    <source>
        <dbReference type="SAM" id="SignalP"/>
    </source>
</evidence>
<sequence length="66" mass="7560">MWCLCVTLFVDDGFGVGWTLESKEVQVSEWALSQTGYFKEKSYGITGWGWGMLKKAHFQRPQVVIV</sequence>
<protein>
    <submittedName>
        <fullName evidence="2">Uncharacterized protein</fullName>
    </submittedName>
</protein>
<gene>
    <name evidence="2" type="ORF">TNCT_167451</name>
</gene>
<feature type="chain" id="PRO_5036501406" evidence="1">
    <location>
        <begin position="16"/>
        <end position="66"/>
    </location>
</feature>
<comment type="caution">
    <text evidence="2">The sequence shown here is derived from an EMBL/GenBank/DDBJ whole genome shotgun (WGS) entry which is preliminary data.</text>
</comment>
<evidence type="ECO:0000313" key="2">
    <source>
        <dbReference type="EMBL" id="GFR14189.1"/>
    </source>
</evidence>